<dbReference type="SMART" id="SM00028">
    <property type="entry name" value="TPR"/>
    <property type="match status" value="2"/>
</dbReference>
<evidence type="ECO:0000256" key="1">
    <source>
        <dbReference type="SAM" id="SignalP"/>
    </source>
</evidence>
<dbReference type="InterPro" id="IPR011990">
    <property type="entry name" value="TPR-like_helical_dom_sf"/>
</dbReference>
<dbReference type="InterPro" id="IPR019734">
    <property type="entry name" value="TPR_rpt"/>
</dbReference>
<dbReference type="Proteomes" id="UP000037939">
    <property type="component" value="Unassembled WGS sequence"/>
</dbReference>
<dbReference type="EMBL" id="LAQT01000028">
    <property type="protein sequence ID" value="KPC50561.1"/>
    <property type="molecule type" value="Genomic_DNA"/>
</dbReference>
<comment type="caution">
    <text evidence="2">The sequence shown here is derived from an EMBL/GenBank/DDBJ whole genome shotgun (WGS) entry which is preliminary data.</text>
</comment>
<dbReference type="STRING" id="857265.WG78_17190"/>
<evidence type="ECO:0000313" key="3">
    <source>
        <dbReference type="Proteomes" id="UP000037939"/>
    </source>
</evidence>
<evidence type="ECO:0000313" key="2">
    <source>
        <dbReference type="EMBL" id="KPC50561.1"/>
    </source>
</evidence>
<keyword evidence="3" id="KW-1185">Reference proteome</keyword>
<feature type="signal peptide" evidence="1">
    <location>
        <begin position="1"/>
        <end position="24"/>
    </location>
</feature>
<dbReference type="RefSeq" id="WP_053939043.1">
    <property type="nucleotide sequence ID" value="NZ_LAQT01000028.1"/>
</dbReference>
<gene>
    <name evidence="2" type="ORF">WG78_17190</name>
</gene>
<dbReference type="AlphaFoldDB" id="A0A0N0XGW7"/>
<dbReference type="OrthoDB" id="9777400at2"/>
<dbReference type="Gene3D" id="1.25.40.10">
    <property type="entry name" value="Tetratricopeptide repeat domain"/>
    <property type="match status" value="2"/>
</dbReference>
<sequence length="382" mass="41424">MTPIIRFAGHSLLCALLCSWPSAAALAEAYIPARDNLVLDIVPARKSNPLDARIARLQGQLAAQPQVFARASELAQAHLERFRRDGDPRDLGQADALITPWLQTRPIAPLALLLRASIRQSNHQFDLALADLDTVMRASPGNTEALLMRASILQVQARYADARESCGGLVMQDAVIAGVCLANVLVVSGQPQQGVALLQRLAPQAPDSHGVSAWVWASLGEAASWRGNTQLAEQALRAGRKVSPDDAYLKTAWADYLLSQHRGAEVQKLLADDTRNDNLLLRLAMAEQQTRDDALAGHIADLNARFAAAAARGDRVHLREEAMFRLYLLKQPEAALKLAQANWQVQKETADARILLASARAARQPAAASPALQWFKQAGLPA</sequence>
<dbReference type="SUPFAM" id="SSF48452">
    <property type="entry name" value="TPR-like"/>
    <property type="match status" value="1"/>
</dbReference>
<name>A0A0N0XGW7_9NEIS</name>
<organism evidence="2 3">
    <name type="scientific">Amantichitinum ursilacus</name>
    <dbReference type="NCBI Taxonomy" id="857265"/>
    <lineage>
        <taxon>Bacteria</taxon>
        <taxon>Pseudomonadati</taxon>
        <taxon>Pseudomonadota</taxon>
        <taxon>Betaproteobacteria</taxon>
        <taxon>Neisseriales</taxon>
        <taxon>Chitinibacteraceae</taxon>
        <taxon>Amantichitinum</taxon>
    </lineage>
</organism>
<keyword evidence="1" id="KW-0732">Signal</keyword>
<reference evidence="2 3" key="1">
    <citation type="submission" date="2015-07" db="EMBL/GenBank/DDBJ databases">
        <title>Draft genome sequence of the Amantichitinum ursilacus IGB-41, a new chitin-degrading bacterium.</title>
        <authorList>
            <person name="Kirstahler P."/>
            <person name="Guenther M."/>
            <person name="Grumaz C."/>
            <person name="Rupp S."/>
            <person name="Zibek S."/>
            <person name="Sohn K."/>
        </authorList>
    </citation>
    <scope>NUCLEOTIDE SEQUENCE [LARGE SCALE GENOMIC DNA]</scope>
    <source>
        <strain evidence="2 3">IGB-41</strain>
    </source>
</reference>
<accession>A0A0N0XGW7</accession>
<evidence type="ECO:0008006" key="4">
    <source>
        <dbReference type="Google" id="ProtNLM"/>
    </source>
</evidence>
<protein>
    <recommendedName>
        <fullName evidence="4">Tetratricopeptide repeat protein</fullName>
    </recommendedName>
</protein>
<feature type="chain" id="PRO_5005862943" description="Tetratricopeptide repeat protein" evidence="1">
    <location>
        <begin position="25"/>
        <end position="382"/>
    </location>
</feature>
<proteinExistence type="predicted"/>